<evidence type="ECO:0000313" key="1">
    <source>
        <dbReference type="EMBL" id="KYO35477.1"/>
    </source>
</evidence>
<gene>
    <name evidence="1" type="ORF">Y1Q_0008044</name>
</gene>
<name>A0A151NFA9_ALLMI</name>
<reference evidence="1 2" key="1">
    <citation type="journal article" date="2012" name="Genome Biol.">
        <title>Sequencing three crocodilian genomes to illuminate the evolution of archosaurs and amniotes.</title>
        <authorList>
            <person name="St John J.A."/>
            <person name="Braun E.L."/>
            <person name="Isberg S.R."/>
            <person name="Miles L.G."/>
            <person name="Chong A.Y."/>
            <person name="Gongora J."/>
            <person name="Dalzell P."/>
            <person name="Moran C."/>
            <person name="Bed'hom B."/>
            <person name="Abzhanov A."/>
            <person name="Burgess S.C."/>
            <person name="Cooksey A.M."/>
            <person name="Castoe T.A."/>
            <person name="Crawford N.G."/>
            <person name="Densmore L.D."/>
            <person name="Drew J.C."/>
            <person name="Edwards S.V."/>
            <person name="Faircloth B.C."/>
            <person name="Fujita M.K."/>
            <person name="Greenwold M.J."/>
            <person name="Hoffmann F.G."/>
            <person name="Howard J.M."/>
            <person name="Iguchi T."/>
            <person name="Janes D.E."/>
            <person name="Khan S.Y."/>
            <person name="Kohno S."/>
            <person name="de Koning A.J."/>
            <person name="Lance S.L."/>
            <person name="McCarthy F.M."/>
            <person name="McCormack J.E."/>
            <person name="Merchant M.E."/>
            <person name="Peterson D.G."/>
            <person name="Pollock D.D."/>
            <person name="Pourmand N."/>
            <person name="Raney B.J."/>
            <person name="Roessler K.A."/>
            <person name="Sanford J.R."/>
            <person name="Sawyer R.H."/>
            <person name="Schmidt C.J."/>
            <person name="Triplett E.W."/>
            <person name="Tuberville T.D."/>
            <person name="Venegas-Anaya M."/>
            <person name="Howard J.T."/>
            <person name="Jarvis E.D."/>
            <person name="Guillette L.J.Jr."/>
            <person name="Glenn T.C."/>
            <person name="Green R.E."/>
            <person name="Ray D.A."/>
        </authorList>
    </citation>
    <scope>NUCLEOTIDE SEQUENCE [LARGE SCALE GENOMIC DNA]</scope>
    <source>
        <strain evidence="1">KSC_2009_1</strain>
    </source>
</reference>
<dbReference type="Proteomes" id="UP000050525">
    <property type="component" value="Unassembled WGS sequence"/>
</dbReference>
<accession>A0A151NFA9</accession>
<evidence type="ECO:0000313" key="2">
    <source>
        <dbReference type="Proteomes" id="UP000050525"/>
    </source>
</evidence>
<dbReference type="AlphaFoldDB" id="A0A151NFA9"/>
<proteinExistence type="predicted"/>
<comment type="caution">
    <text evidence="1">The sequence shown here is derived from an EMBL/GenBank/DDBJ whole genome shotgun (WGS) entry which is preliminary data.</text>
</comment>
<dbReference type="EMBL" id="AKHW03003201">
    <property type="protein sequence ID" value="KYO35477.1"/>
    <property type="molecule type" value="Genomic_DNA"/>
</dbReference>
<keyword evidence="2" id="KW-1185">Reference proteome</keyword>
<protein>
    <submittedName>
        <fullName evidence="1">Uncharacterized protein</fullName>
    </submittedName>
</protein>
<organism evidence="1 2">
    <name type="scientific">Alligator mississippiensis</name>
    <name type="common">American alligator</name>
    <dbReference type="NCBI Taxonomy" id="8496"/>
    <lineage>
        <taxon>Eukaryota</taxon>
        <taxon>Metazoa</taxon>
        <taxon>Chordata</taxon>
        <taxon>Craniata</taxon>
        <taxon>Vertebrata</taxon>
        <taxon>Euteleostomi</taxon>
        <taxon>Archelosauria</taxon>
        <taxon>Archosauria</taxon>
        <taxon>Crocodylia</taxon>
        <taxon>Alligatoridae</taxon>
        <taxon>Alligatorinae</taxon>
        <taxon>Alligator</taxon>
    </lineage>
</organism>
<sequence>MTRIHSLGFFHLKLIQQIYSKALGRGSEGWRGLNLLDPLRDSNQTPTTGGGRGTLACLAQRDVLGGVYFHASEATARSWGASSQIPHLQEPSFRALKTNENQLRTPPVPAATELLVWYLKIVNLPVIPDQNCMILAILFFNRQLEMWICHTSNIESAQALLHSQERTAVQLH</sequence>